<comment type="caution">
    <text evidence="2">The sequence shown here is derived from an EMBL/GenBank/DDBJ whole genome shotgun (WGS) entry which is preliminary data.</text>
</comment>
<dbReference type="AlphaFoldDB" id="A0A261THR3"/>
<keyword evidence="1" id="KW-0472">Membrane</keyword>
<evidence type="ECO:0000313" key="2">
    <source>
        <dbReference type="EMBL" id="OZI49174.1"/>
    </source>
</evidence>
<dbReference type="Proteomes" id="UP000216913">
    <property type="component" value="Unassembled WGS sequence"/>
</dbReference>
<keyword evidence="1" id="KW-0812">Transmembrane</keyword>
<protein>
    <submittedName>
        <fullName evidence="2">Uncharacterized protein</fullName>
    </submittedName>
</protein>
<gene>
    <name evidence="2" type="ORF">CAL25_14120</name>
</gene>
<dbReference type="OrthoDB" id="8688204at2"/>
<keyword evidence="1" id="KW-1133">Transmembrane helix</keyword>
<keyword evidence="3" id="KW-1185">Reference proteome</keyword>
<dbReference type="EMBL" id="NEVP01000008">
    <property type="protein sequence ID" value="OZI49174.1"/>
    <property type="molecule type" value="Genomic_DNA"/>
</dbReference>
<name>A0A261THR3_9BORD</name>
<dbReference type="RefSeq" id="WP_094800955.1">
    <property type="nucleotide sequence ID" value="NZ_NEVP01000008.1"/>
</dbReference>
<evidence type="ECO:0000313" key="3">
    <source>
        <dbReference type="Proteomes" id="UP000216913"/>
    </source>
</evidence>
<reference evidence="2 3" key="1">
    <citation type="submission" date="2017-05" db="EMBL/GenBank/DDBJ databases">
        <title>Complete and WGS of Bordetella genogroups.</title>
        <authorList>
            <person name="Spilker T."/>
            <person name="LiPuma J."/>
        </authorList>
    </citation>
    <scope>NUCLEOTIDE SEQUENCE [LARGE SCALE GENOMIC DNA]</scope>
    <source>
        <strain evidence="2 3">AU10456</strain>
    </source>
</reference>
<proteinExistence type="predicted"/>
<sequence length="217" mass="21393">MSSVMLSTDVLDEFDAADVRGPMSVRRVVPTGLRTAVAASMRGMGAGLKGAARLMLPLRAPAAAAGHARQADQRHAAAAGAATAAAGAATVTVAAAATSAVAAAAAATVSATATATAADLATATQGARRWPFSAVPASPGAPLDVPHDLPDPAPTQAAHVPGASMAGVSSAAFAAMLASDAGLRQQWRRRQVLDVALVLAWGVMIPAVMWVGAAVGF</sequence>
<evidence type="ECO:0000256" key="1">
    <source>
        <dbReference type="SAM" id="Phobius"/>
    </source>
</evidence>
<feature type="transmembrane region" description="Helical" evidence="1">
    <location>
        <begin position="192"/>
        <end position="215"/>
    </location>
</feature>
<accession>A0A261THR3</accession>
<organism evidence="2 3">
    <name type="scientific">Bordetella genomosp. 5</name>
    <dbReference type="NCBI Taxonomy" id="1395608"/>
    <lineage>
        <taxon>Bacteria</taxon>
        <taxon>Pseudomonadati</taxon>
        <taxon>Pseudomonadota</taxon>
        <taxon>Betaproteobacteria</taxon>
        <taxon>Burkholderiales</taxon>
        <taxon>Alcaligenaceae</taxon>
        <taxon>Bordetella</taxon>
    </lineage>
</organism>